<dbReference type="Gene3D" id="3.10.129.10">
    <property type="entry name" value="Hotdog Thioesterase"/>
    <property type="match status" value="1"/>
</dbReference>
<keyword evidence="2" id="KW-1185">Reference proteome</keyword>
<dbReference type="InterPro" id="IPR029069">
    <property type="entry name" value="HotDog_dom_sf"/>
</dbReference>
<dbReference type="InterPro" id="IPR016776">
    <property type="entry name" value="ApeP-like_dehydratase"/>
</dbReference>
<evidence type="ECO:0000313" key="1">
    <source>
        <dbReference type="EMBL" id="SAL13376.1"/>
    </source>
</evidence>
<reference evidence="1" key="1">
    <citation type="submission" date="2016-01" db="EMBL/GenBank/DDBJ databases">
        <authorList>
            <person name="Peeters Charlotte."/>
        </authorList>
    </citation>
    <scope>NUCLEOTIDE SEQUENCE</scope>
    <source>
        <strain evidence="1">LMG 22936</strain>
    </source>
</reference>
<sequence length="160" mass="17071">MTMPFDTSGPFPPIDTILPHRGTMLLLDSIVALSDESLRAHATVHGDAWYADAKGAMPAWIGIELMAQAIAAHVALIAMRKGEQARPGVLLGSRSYEALRPSFARGSRLVVSATELLRSEAGHGAYECAIAIDDVCCAQAVVKVFQPTDFRSFIEGSVSS</sequence>
<dbReference type="Proteomes" id="UP000054717">
    <property type="component" value="Unassembled WGS sequence"/>
</dbReference>
<dbReference type="STRING" id="326475.AWB66_00456"/>
<dbReference type="RefSeq" id="WP_087628622.1">
    <property type="nucleotide sequence ID" value="NZ_FCNZ02000001.1"/>
</dbReference>
<dbReference type="PIRSF" id="PIRSF020565">
    <property type="entry name" value="3Ho_Ac_ACP_DH_prd"/>
    <property type="match status" value="1"/>
</dbReference>
<dbReference type="Pfam" id="PF22817">
    <property type="entry name" value="ApeP-like"/>
    <property type="match status" value="1"/>
</dbReference>
<protein>
    <submittedName>
        <fullName evidence="1">Beta-hydroxyacyl-(Acyl-carrier-protein) dehydratase, FabA/FabZ</fullName>
    </submittedName>
</protein>
<dbReference type="EMBL" id="FCNZ02000001">
    <property type="protein sequence ID" value="SAL13376.1"/>
    <property type="molecule type" value="Genomic_DNA"/>
</dbReference>
<organism evidence="1 2">
    <name type="scientific">Caballeronia telluris</name>
    <dbReference type="NCBI Taxonomy" id="326475"/>
    <lineage>
        <taxon>Bacteria</taxon>
        <taxon>Pseudomonadati</taxon>
        <taxon>Pseudomonadota</taxon>
        <taxon>Betaproteobacteria</taxon>
        <taxon>Burkholderiales</taxon>
        <taxon>Burkholderiaceae</taxon>
        <taxon>Caballeronia</taxon>
    </lineage>
</organism>
<evidence type="ECO:0000313" key="2">
    <source>
        <dbReference type="Proteomes" id="UP000054717"/>
    </source>
</evidence>
<dbReference type="SUPFAM" id="SSF54637">
    <property type="entry name" value="Thioesterase/thiol ester dehydrase-isomerase"/>
    <property type="match status" value="1"/>
</dbReference>
<dbReference type="AlphaFoldDB" id="A0A158F0N1"/>
<dbReference type="CDD" id="cd01289">
    <property type="entry name" value="FabA_like"/>
    <property type="match status" value="1"/>
</dbReference>
<accession>A0A158F0N1</accession>
<gene>
    <name evidence="1" type="ORF">AWB66_00456</name>
</gene>
<name>A0A158F0N1_9BURK</name>
<proteinExistence type="predicted"/>
<comment type="caution">
    <text evidence="1">The sequence shown here is derived from an EMBL/GenBank/DDBJ whole genome shotgun (WGS) entry which is preliminary data.</text>
</comment>